<dbReference type="AlphaFoldDB" id="A0AAD4CM29"/>
<reference evidence="2" key="1">
    <citation type="journal article" date="2019" name="Beilstein J. Org. Chem.">
        <title>Nanangenines: drimane sesquiterpenoids as the dominant metabolite cohort of a novel Australian fungus, Aspergillus nanangensis.</title>
        <authorList>
            <person name="Lacey H.J."/>
            <person name="Gilchrist C.L.M."/>
            <person name="Crombie A."/>
            <person name="Kalaitzis J.A."/>
            <person name="Vuong D."/>
            <person name="Rutledge P.J."/>
            <person name="Turner P."/>
            <person name="Pitt J.I."/>
            <person name="Lacey E."/>
            <person name="Chooi Y.H."/>
            <person name="Piggott A.M."/>
        </authorList>
    </citation>
    <scope>NUCLEOTIDE SEQUENCE</scope>
    <source>
        <strain evidence="2">MST-FP2251</strain>
    </source>
</reference>
<feature type="compositionally biased region" description="Basic and acidic residues" evidence="1">
    <location>
        <begin position="73"/>
        <end position="96"/>
    </location>
</feature>
<evidence type="ECO:0000256" key="1">
    <source>
        <dbReference type="SAM" id="MobiDB-lite"/>
    </source>
</evidence>
<reference evidence="2" key="2">
    <citation type="submission" date="2020-02" db="EMBL/GenBank/DDBJ databases">
        <authorList>
            <person name="Gilchrist C.L.M."/>
            <person name="Chooi Y.-H."/>
        </authorList>
    </citation>
    <scope>NUCLEOTIDE SEQUENCE</scope>
    <source>
        <strain evidence="2">MST-FP2251</strain>
    </source>
</reference>
<dbReference type="Proteomes" id="UP001194746">
    <property type="component" value="Unassembled WGS sequence"/>
</dbReference>
<feature type="compositionally biased region" description="Polar residues" evidence="1">
    <location>
        <begin position="1"/>
        <end position="22"/>
    </location>
</feature>
<evidence type="ECO:0000313" key="2">
    <source>
        <dbReference type="EMBL" id="KAF9889029.1"/>
    </source>
</evidence>
<dbReference type="EMBL" id="VCAU01000040">
    <property type="protein sequence ID" value="KAF9889029.1"/>
    <property type="molecule type" value="Genomic_DNA"/>
</dbReference>
<evidence type="ECO:0000313" key="3">
    <source>
        <dbReference type="Proteomes" id="UP001194746"/>
    </source>
</evidence>
<comment type="caution">
    <text evidence="2">The sequence shown here is derived from an EMBL/GenBank/DDBJ whole genome shotgun (WGS) entry which is preliminary data.</text>
</comment>
<feature type="region of interest" description="Disordered" evidence="1">
    <location>
        <begin position="1"/>
        <end position="143"/>
    </location>
</feature>
<name>A0AAD4CM29_ASPNN</name>
<protein>
    <submittedName>
        <fullName evidence="2">Saccharopine dehydrogenase</fullName>
    </submittedName>
</protein>
<keyword evidence="3" id="KW-1185">Reference proteome</keyword>
<proteinExistence type="predicted"/>
<sequence>MSSEPTGDTNASTAVPDASTNAAVADVNKEANGDSGLAKPTEESKTINDTNGIIGAGDKREHESTSASADNETPEHPSAKEEPAPKKQKTAVEKPKTQNGIAKEANGEKKKTARPKKTKDVAKRVIATDGIGSRTRSRTKASS</sequence>
<organism evidence="2 3">
    <name type="scientific">Aspergillus nanangensis</name>
    <dbReference type="NCBI Taxonomy" id="2582783"/>
    <lineage>
        <taxon>Eukaryota</taxon>
        <taxon>Fungi</taxon>
        <taxon>Dikarya</taxon>
        <taxon>Ascomycota</taxon>
        <taxon>Pezizomycotina</taxon>
        <taxon>Eurotiomycetes</taxon>
        <taxon>Eurotiomycetidae</taxon>
        <taxon>Eurotiales</taxon>
        <taxon>Aspergillaceae</taxon>
        <taxon>Aspergillus</taxon>
        <taxon>Aspergillus subgen. Circumdati</taxon>
    </lineage>
</organism>
<gene>
    <name evidence="2" type="primary">LYS1_2</name>
    <name evidence="2" type="ORF">FE257_008006</name>
</gene>
<accession>A0AAD4CM29</accession>